<gene>
    <name evidence="1" type="ORF">Tcan_03040</name>
</gene>
<dbReference type="Proteomes" id="UP000031036">
    <property type="component" value="Unassembled WGS sequence"/>
</dbReference>
<name>A0A0B2VS21_TOXCA</name>
<evidence type="ECO:0008006" key="3">
    <source>
        <dbReference type="Google" id="ProtNLM"/>
    </source>
</evidence>
<dbReference type="AlphaFoldDB" id="A0A0B2VS21"/>
<accession>A0A0B2VS21</accession>
<sequence length="62" mass="6796">MDTIKNCDSIWKNKNFTISENCYHGDLAPYAMKCASQCNLCCEIARSSLNATTANVTADDDA</sequence>
<evidence type="ECO:0000313" key="2">
    <source>
        <dbReference type="Proteomes" id="UP000031036"/>
    </source>
</evidence>
<reference evidence="1 2" key="1">
    <citation type="submission" date="2014-11" db="EMBL/GenBank/DDBJ databases">
        <title>Genetic blueprint of the zoonotic pathogen Toxocara canis.</title>
        <authorList>
            <person name="Zhu X.-Q."/>
            <person name="Korhonen P.K."/>
            <person name="Cai H."/>
            <person name="Young N.D."/>
            <person name="Nejsum P."/>
            <person name="von Samson-Himmelstjerna G."/>
            <person name="Boag P.R."/>
            <person name="Tan P."/>
            <person name="Li Q."/>
            <person name="Min J."/>
            <person name="Yang Y."/>
            <person name="Wang X."/>
            <person name="Fang X."/>
            <person name="Hall R.S."/>
            <person name="Hofmann A."/>
            <person name="Sternberg P.W."/>
            <person name="Jex A.R."/>
            <person name="Gasser R.B."/>
        </authorList>
    </citation>
    <scope>NUCLEOTIDE SEQUENCE [LARGE SCALE GENOMIC DNA]</scope>
    <source>
        <strain evidence="1">PN_DK_2014</strain>
    </source>
</reference>
<keyword evidence="2" id="KW-1185">Reference proteome</keyword>
<proteinExistence type="predicted"/>
<comment type="caution">
    <text evidence="1">The sequence shown here is derived from an EMBL/GenBank/DDBJ whole genome shotgun (WGS) entry which is preliminary data.</text>
</comment>
<dbReference type="EMBL" id="JPKZ01000969">
    <property type="protein sequence ID" value="KHN84498.1"/>
    <property type="molecule type" value="Genomic_DNA"/>
</dbReference>
<organism evidence="1 2">
    <name type="scientific">Toxocara canis</name>
    <name type="common">Canine roundworm</name>
    <dbReference type="NCBI Taxonomy" id="6265"/>
    <lineage>
        <taxon>Eukaryota</taxon>
        <taxon>Metazoa</taxon>
        <taxon>Ecdysozoa</taxon>
        <taxon>Nematoda</taxon>
        <taxon>Chromadorea</taxon>
        <taxon>Rhabditida</taxon>
        <taxon>Spirurina</taxon>
        <taxon>Ascaridomorpha</taxon>
        <taxon>Ascaridoidea</taxon>
        <taxon>Toxocaridae</taxon>
        <taxon>Toxocara</taxon>
    </lineage>
</organism>
<protein>
    <recommendedName>
        <fullName evidence="3">ShKT domain-containing protein</fullName>
    </recommendedName>
</protein>
<evidence type="ECO:0000313" key="1">
    <source>
        <dbReference type="EMBL" id="KHN84498.1"/>
    </source>
</evidence>